<comment type="caution">
    <text evidence="1">The sequence shown here is derived from an EMBL/GenBank/DDBJ whole genome shotgun (WGS) entry which is preliminary data.</text>
</comment>
<sequence>MTPQPILFMTDEEYIINRNQLIPEAVKYADKLFPVRTDVEWTQTFLRKMDDLAISAGLVRKGIY</sequence>
<dbReference type="AlphaFoldDB" id="A0A0F9SS59"/>
<protein>
    <submittedName>
        <fullName evidence="1">Uncharacterized protein</fullName>
    </submittedName>
</protein>
<name>A0A0F9SS59_9ZZZZ</name>
<gene>
    <name evidence="1" type="ORF">LCGC14_0739580</name>
</gene>
<proteinExistence type="predicted"/>
<reference evidence="1" key="1">
    <citation type="journal article" date="2015" name="Nature">
        <title>Complex archaea that bridge the gap between prokaryotes and eukaryotes.</title>
        <authorList>
            <person name="Spang A."/>
            <person name="Saw J.H."/>
            <person name="Jorgensen S.L."/>
            <person name="Zaremba-Niedzwiedzka K."/>
            <person name="Martijn J."/>
            <person name="Lind A.E."/>
            <person name="van Eijk R."/>
            <person name="Schleper C."/>
            <person name="Guy L."/>
            <person name="Ettema T.J."/>
        </authorList>
    </citation>
    <scope>NUCLEOTIDE SEQUENCE</scope>
</reference>
<organism evidence="1">
    <name type="scientific">marine sediment metagenome</name>
    <dbReference type="NCBI Taxonomy" id="412755"/>
    <lineage>
        <taxon>unclassified sequences</taxon>
        <taxon>metagenomes</taxon>
        <taxon>ecological metagenomes</taxon>
    </lineage>
</organism>
<accession>A0A0F9SS59</accession>
<dbReference type="EMBL" id="LAZR01001741">
    <property type="protein sequence ID" value="KKN39846.1"/>
    <property type="molecule type" value="Genomic_DNA"/>
</dbReference>
<evidence type="ECO:0000313" key="1">
    <source>
        <dbReference type="EMBL" id="KKN39846.1"/>
    </source>
</evidence>